<proteinExistence type="predicted"/>
<dbReference type="InterPro" id="IPR023211">
    <property type="entry name" value="DNA_pol_palm_dom_sf"/>
</dbReference>
<evidence type="ECO:0000256" key="2">
    <source>
        <dbReference type="ARBA" id="ARBA00022679"/>
    </source>
</evidence>
<dbReference type="EMBL" id="CAMKVN010004983">
    <property type="protein sequence ID" value="CAI2188090.1"/>
    <property type="molecule type" value="Genomic_DNA"/>
</dbReference>
<feature type="domain" description="DNA-directed DNA polymerase family B multifunctional" evidence="5">
    <location>
        <begin position="157"/>
        <end position="196"/>
    </location>
</feature>
<organism evidence="6 7">
    <name type="scientific">Funneliformis geosporum</name>
    <dbReference type="NCBI Taxonomy" id="1117311"/>
    <lineage>
        <taxon>Eukaryota</taxon>
        <taxon>Fungi</taxon>
        <taxon>Fungi incertae sedis</taxon>
        <taxon>Mucoromycota</taxon>
        <taxon>Glomeromycotina</taxon>
        <taxon>Glomeromycetes</taxon>
        <taxon>Glomerales</taxon>
        <taxon>Glomeraceae</taxon>
        <taxon>Funneliformis</taxon>
    </lineage>
</organism>
<dbReference type="Pfam" id="PF00136">
    <property type="entry name" value="DNA_pol_B"/>
    <property type="match status" value="1"/>
</dbReference>
<dbReference type="InterPro" id="IPR006134">
    <property type="entry name" value="DNA-dir_DNA_pol_B_multi_dom"/>
</dbReference>
<dbReference type="GO" id="GO:0003887">
    <property type="term" value="F:DNA-directed DNA polymerase activity"/>
    <property type="evidence" value="ECO:0007669"/>
    <property type="project" value="UniProtKB-KW"/>
</dbReference>
<reference evidence="6" key="1">
    <citation type="submission" date="2022-08" db="EMBL/GenBank/DDBJ databases">
        <authorList>
            <person name="Kallberg Y."/>
            <person name="Tangrot J."/>
            <person name="Rosling A."/>
        </authorList>
    </citation>
    <scope>NUCLEOTIDE SEQUENCE</scope>
    <source>
        <strain evidence="6">Wild A</strain>
    </source>
</reference>
<gene>
    <name evidence="6" type="ORF">FWILDA_LOCUS13406</name>
</gene>
<evidence type="ECO:0000256" key="3">
    <source>
        <dbReference type="ARBA" id="ARBA00022695"/>
    </source>
</evidence>
<dbReference type="Gene3D" id="3.90.1600.10">
    <property type="entry name" value="Palm domain of DNA polymerase"/>
    <property type="match status" value="1"/>
</dbReference>
<keyword evidence="4" id="KW-0239">DNA-directed DNA polymerase</keyword>
<dbReference type="EC" id="2.7.7.7" evidence="1"/>
<dbReference type="AlphaFoldDB" id="A0A9W4T0V5"/>
<evidence type="ECO:0000259" key="5">
    <source>
        <dbReference type="Pfam" id="PF00136"/>
    </source>
</evidence>
<dbReference type="OrthoDB" id="6755010at2759"/>
<keyword evidence="2" id="KW-0808">Transferase</keyword>
<keyword evidence="3" id="KW-0548">Nucleotidyltransferase</keyword>
<protein>
    <recommendedName>
        <fullName evidence="1">DNA-directed DNA polymerase</fullName>
        <ecNumber evidence="1">2.7.7.7</ecNumber>
    </recommendedName>
</protein>
<dbReference type="Proteomes" id="UP001153678">
    <property type="component" value="Unassembled WGS sequence"/>
</dbReference>
<evidence type="ECO:0000313" key="6">
    <source>
        <dbReference type="EMBL" id="CAI2188090.1"/>
    </source>
</evidence>
<dbReference type="GO" id="GO:0003677">
    <property type="term" value="F:DNA binding"/>
    <property type="evidence" value="ECO:0007669"/>
    <property type="project" value="InterPro"/>
</dbReference>
<dbReference type="InterPro" id="IPR043502">
    <property type="entry name" value="DNA/RNA_pol_sf"/>
</dbReference>
<keyword evidence="7" id="KW-1185">Reference proteome</keyword>
<comment type="caution">
    <text evidence="6">The sequence shown here is derived from an EMBL/GenBank/DDBJ whole genome shotgun (WGS) entry which is preliminary data.</text>
</comment>
<name>A0A9W4T0V5_9GLOM</name>
<dbReference type="GO" id="GO:0000166">
    <property type="term" value="F:nucleotide binding"/>
    <property type="evidence" value="ECO:0007669"/>
    <property type="project" value="InterPro"/>
</dbReference>
<evidence type="ECO:0000313" key="7">
    <source>
        <dbReference type="Proteomes" id="UP001153678"/>
    </source>
</evidence>
<dbReference type="SUPFAM" id="SSF56672">
    <property type="entry name" value="DNA/RNA polymerases"/>
    <property type="match status" value="1"/>
</dbReference>
<evidence type="ECO:0000256" key="1">
    <source>
        <dbReference type="ARBA" id="ARBA00012417"/>
    </source>
</evidence>
<accession>A0A9W4T0V5</accession>
<evidence type="ECO:0000256" key="4">
    <source>
        <dbReference type="ARBA" id="ARBA00022932"/>
    </source>
</evidence>
<sequence length="222" mass="25317">MDWPFIVKKTTKLKILEWIVQQISVKPRKKANANSILIWNYFRGKGELSSRCRESIKIKIHSSLSIESYFLKLPGCVPIDICVQLKPLEKKKKYMGLVKSRMNANGSILIASAIEDVCSQSESKKHAEIADILNLFIGSLYDNFRKEYDSICFDYNSLNSKQKAIKLYMNSFYNVTGQSNSPFYILELAGGVTSAGDTDSLYLTCTDSYYEKCDLFYDVEKA</sequence>